<keyword evidence="22" id="KW-1185">Reference proteome</keyword>
<organism evidence="21 22">
    <name type="scientific">Dinothrombium tinctorium</name>
    <dbReference type="NCBI Taxonomy" id="1965070"/>
    <lineage>
        <taxon>Eukaryota</taxon>
        <taxon>Metazoa</taxon>
        <taxon>Ecdysozoa</taxon>
        <taxon>Arthropoda</taxon>
        <taxon>Chelicerata</taxon>
        <taxon>Arachnida</taxon>
        <taxon>Acari</taxon>
        <taxon>Acariformes</taxon>
        <taxon>Trombidiformes</taxon>
        <taxon>Prostigmata</taxon>
        <taxon>Anystina</taxon>
        <taxon>Parasitengona</taxon>
        <taxon>Trombidioidea</taxon>
        <taxon>Trombidiidae</taxon>
        <taxon>Dinothrombium</taxon>
    </lineage>
</organism>
<evidence type="ECO:0000256" key="9">
    <source>
        <dbReference type="ARBA" id="ARBA00022833"/>
    </source>
</evidence>
<evidence type="ECO:0000256" key="13">
    <source>
        <dbReference type="ARBA" id="ARBA00093635"/>
    </source>
</evidence>
<feature type="repeat" description="TPR" evidence="16">
    <location>
        <begin position="103"/>
        <end position="136"/>
    </location>
</feature>
<dbReference type="GO" id="GO:0008757">
    <property type="term" value="F:S-adenosylmethionine-dependent methyltransferase activity"/>
    <property type="evidence" value="ECO:0007669"/>
    <property type="project" value="UniProtKB-ARBA"/>
</dbReference>
<dbReference type="InterPro" id="IPR011990">
    <property type="entry name" value="TPR-like_helical_dom_sf"/>
</dbReference>
<protein>
    <recommendedName>
        <fullName evidence="13">Protein-lysine N-methyltransferase SMYD4</fullName>
    </recommendedName>
    <alternativeName>
        <fullName evidence="14">SET and MYND domain-containing protein 4</fullName>
    </alternativeName>
</protein>
<comment type="subcellular location">
    <subcellularLocation>
        <location evidence="2">Cytoplasm</location>
    </subcellularLocation>
    <subcellularLocation>
        <location evidence="1">Nucleus</location>
    </subcellularLocation>
</comment>
<evidence type="ECO:0000313" key="22">
    <source>
        <dbReference type="Proteomes" id="UP000285301"/>
    </source>
</evidence>
<evidence type="ECO:0000259" key="18">
    <source>
        <dbReference type="PROSITE" id="PS50865"/>
    </source>
</evidence>
<dbReference type="GO" id="GO:0008270">
    <property type="term" value="F:zinc ion binding"/>
    <property type="evidence" value="ECO:0007669"/>
    <property type="project" value="UniProtKB-KW"/>
</dbReference>
<dbReference type="GO" id="GO:0042826">
    <property type="term" value="F:histone deacetylase binding"/>
    <property type="evidence" value="ECO:0007669"/>
    <property type="project" value="TreeGrafter"/>
</dbReference>
<dbReference type="Gene3D" id="2.170.270.10">
    <property type="entry name" value="SET domain"/>
    <property type="match status" value="1"/>
</dbReference>
<keyword evidence="10" id="KW-0539">Nucleus</keyword>
<dbReference type="EMBL" id="NCKU01004808">
    <property type="protein sequence ID" value="RWS05409.1"/>
    <property type="molecule type" value="Genomic_DNA"/>
</dbReference>
<dbReference type="GO" id="GO:0008276">
    <property type="term" value="F:protein methyltransferase activity"/>
    <property type="evidence" value="ECO:0007669"/>
    <property type="project" value="UniProtKB-ARBA"/>
</dbReference>
<dbReference type="SUPFAM" id="SSF48452">
    <property type="entry name" value="TPR-like"/>
    <property type="match status" value="2"/>
</dbReference>
<evidence type="ECO:0000313" key="21">
    <source>
        <dbReference type="EMBL" id="RWS09480.1"/>
    </source>
</evidence>
<evidence type="ECO:0000313" key="19">
    <source>
        <dbReference type="EMBL" id="RWS05350.1"/>
    </source>
</evidence>
<keyword evidence="16" id="KW-0802">TPR repeat</keyword>
<dbReference type="InterPro" id="IPR044421">
    <property type="entry name" value="SMYD4_SET"/>
</dbReference>
<dbReference type="InterPro" id="IPR001214">
    <property type="entry name" value="SET_dom"/>
</dbReference>
<dbReference type="PROSITE" id="PS50005">
    <property type="entry name" value="TPR"/>
    <property type="match status" value="1"/>
</dbReference>
<reference evidence="21" key="2">
    <citation type="submission" date="2018-11" db="EMBL/GenBank/DDBJ databases">
        <title>Trombidioid mite genomics.</title>
        <authorList>
            <person name="Dong X."/>
        </authorList>
    </citation>
    <scope>NUCLEOTIDE SEQUENCE</scope>
    <source>
        <strain evidence="21">UoL-WK</strain>
    </source>
</reference>
<dbReference type="AlphaFoldDB" id="A0A3S3NUL1"/>
<evidence type="ECO:0000256" key="15">
    <source>
        <dbReference type="PROSITE-ProRule" id="PRU00134"/>
    </source>
</evidence>
<evidence type="ECO:0000259" key="17">
    <source>
        <dbReference type="PROSITE" id="PS50280"/>
    </source>
</evidence>
<dbReference type="PANTHER" id="PTHR46165:SF2">
    <property type="entry name" value="SET AND MYND DOMAIN-CONTAINING PROTEIN 4"/>
    <property type="match status" value="1"/>
</dbReference>
<dbReference type="GO" id="GO:0008170">
    <property type="term" value="F:N-methyltransferase activity"/>
    <property type="evidence" value="ECO:0007669"/>
    <property type="project" value="UniProtKB-ARBA"/>
</dbReference>
<keyword evidence="8 15" id="KW-0863">Zinc-finger</keyword>
<proteinExistence type="predicted"/>
<dbReference type="PROSITE" id="PS01360">
    <property type="entry name" value="ZF_MYND_1"/>
    <property type="match status" value="1"/>
</dbReference>
<dbReference type="EMBL" id="NCKU01004859">
    <property type="protein sequence ID" value="RWS05350.1"/>
    <property type="molecule type" value="Genomic_DNA"/>
</dbReference>
<comment type="function">
    <text evidence="12">Protein-lysine N-methyltransferase. Monomethylates PRMT5, modulating its transcriptional activity. May also act as a histone methyltransferase. Plays a critical role in cardiac development. Acts as a key epigenetic regulator of gene expression during cardiac development via its dual activities as a methyltransferase and negative regulator of HDAC1.</text>
</comment>
<dbReference type="PROSITE" id="PS50865">
    <property type="entry name" value="ZF_MYND_2"/>
    <property type="match status" value="1"/>
</dbReference>
<dbReference type="Proteomes" id="UP000285301">
    <property type="component" value="Unassembled WGS sequence"/>
</dbReference>
<dbReference type="SMART" id="SM00028">
    <property type="entry name" value="TPR"/>
    <property type="match status" value="3"/>
</dbReference>
<dbReference type="InterPro" id="IPR002893">
    <property type="entry name" value="Znf_MYND"/>
</dbReference>
<dbReference type="Gene3D" id="1.10.220.160">
    <property type="match status" value="1"/>
</dbReference>
<accession>A0A3S3NUL1</accession>
<evidence type="ECO:0000256" key="10">
    <source>
        <dbReference type="ARBA" id="ARBA00023242"/>
    </source>
</evidence>
<feature type="domain" description="SET" evidence="17">
    <location>
        <begin position="284"/>
        <end position="552"/>
    </location>
</feature>
<dbReference type="Pfam" id="PF01753">
    <property type="entry name" value="zf-MYND"/>
    <property type="match status" value="1"/>
</dbReference>
<keyword evidence="5" id="KW-0808">Transferase</keyword>
<sequence length="794" mass="91771">MPTEKLKVSMNILKQRLKEEQQSTDSDWDLFLAFADFIAQFITSEMSEEEQREWRMRFDPQSSFEKMLEFILNEQHTAVKIITALVDELLTECGAKHKCAVKAKEARECGNQYFRNKQYEEALKHYSDAVALSPFVAFDSSSHDQSDESELSLALANRSAALFHLKRFRESLNDINKAVIFGYPFNRCHLLFARKILVLKALGTEDNEANKIVDEQMNEYINKRKSLPLNEIQHMQDLLRKTLKQNSVRNQCEKTSQQQQQQQQQKQLDTKVIEVNKFFANASSAVEVKQSVEKGRYVQAKRDICASEVLFDEKPFAHWLRPAFYKDFCSHCMKYLNNFHYPCKNCSTARYCSDECLNESWQHYHSYECAYLDALHYLSIGHLALRLLLKVGIENALKEAKFVRDKVEDATTSYNADYTSVLSLLDHRKSRSAQSLRSYAVGAAFIAFMSQKMNIIEYTSSEFIDFAALIFKHILQILCNTSSILFDELELQIGHQTIGPHLKIIGAAIYPSIAMLNHSCDTCVYPLFRGSEMIIKATNNVKAGEEITFNYGYHYRKISFKDRQQALKSQYYFTCECKLCEQRMENIEHAFRCPNCINGALIMNSDDSNYCTECGKSIGNVGLLRSSFAHCMLEISNAYQLFEIESNEAKDTLLKCLHRLNELVFSKHELLLEIHERLAKCYEREENYKQALKHWSHFYKICTAIRGSDDSNYDILNCLLNLSMLLLEEGKKSKNVKRMFECAEKARKYFNRAVLISDQLKGKEYQVLSSVETVTKSIELMPLVKSELSDIFGG</sequence>
<dbReference type="STRING" id="1965070.A0A3S3NUL1"/>
<evidence type="ECO:0000256" key="2">
    <source>
        <dbReference type="ARBA" id="ARBA00004496"/>
    </source>
</evidence>
<evidence type="ECO:0000313" key="20">
    <source>
        <dbReference type="EMBL" id="RWS05409.1"/>
    </source>
</evidence>
<dbReference type="GO" id="GO:0005634">
    <property type="term" value="C:nucleus"/>
    <property type="evidence" value="ECO:0007669"/>
    <property type="project" value="UniProtKB-SubCell"/>
</dbReference>
<comment type="catalytic activity">
    <reaction evidence="11">
        <text>L-lysyl-[protein] + S-adenosyl-L-methionine = N(6)-methyl-L-lysyl-[protein] + S-adenosyl-L-homocysteine + H(+)</text>
        <dbReference type="Rhea" id="RHEA:51736"/>
        <dbReference type="Rhea" id="RHEA-COMP:9752"/>
        <dbReference type="Rhea" id="RHEA-COMP:13053"/>
        <dbReference type="ChEBI" id="CHEBI:15378"/>
        <dbReference type="ChEBI" id="CHEBI:29969"/>
        <dbReference type="ChEBI" id="CHEBI:57856"/>
        <dbReference type="ChEBI" id="CHEBI:59789"/>
        <dbReference type="ChEBI" id="CHEBI:61929"/>
    </reaction>
</comment>
<dbReference type="Gene3D" id="1.25.40.10">
    <property type="entry name" value="Tetratricopeptide repeat domain"/>
    <property type="match status" value="2"/>
</dbReference>
<feature type="domain" description="MYND-type" evidence="18">
    <location>
        <begin position="329"/>
        <end position="369"/>
    </location>
</feature>
<dbReference type="CDD" id="cd10536">
    <property type="entry name" value="SET_SMYD4"/>
    <property type="match status" value="1"/>
</dbReference>
<dbReference type="GO" id="GO:0005737">
    <property type="term" value="C:cytoplasm"/>
    <property type="evidence" value="ECO:0007669"/>
    <property type="project" value="UniProtKB-SubCell"/>
</dbReference>
<evidence type="ECO:0000256" key="4">
    <source>
        <dbReference type="ARBA" id="ARBA00022603"/>
    </source>
</evidence>
<evidence type="ECO:0000256" key="1">
    <source>
        <dbReference type="ARBA" id="ARBA00004123"/>
    </source>
</evidence>
<evidence type="ECO:0000256" key="11">
    <source>
        <dbReference type="ARBA" id="ARBA00048985"/>
    </source>
</evidence>
<evidence type="ECO:0000256" key="7">
    <source>
        <dbReference type="ARBA" id="ARBA00022723"/>
    </source>
</evidence>
<dbReference type="PANTHER" id="PTHR46165">
    <property type="entry name" value="SET AND MYND DOMAIN-CONTAINING PROTEIN 4"/>
    <property type="match status" value="1"/>
</dbReference>
<keyword evidence="3" id="KW-0963">Cytoplasm</keyword>
<keyword evidence="6" id="KW-0949">S-adenosyl-L-methionine</keyword>
<dbReference type="Gene3D" id="6.10.140.2220">
    <property type="match status" value="1"/>
</dbReference>
<dbReference type="SUPFAM" id="SSF82199">
    <property type="entry name" value="SET domain"/>
    <property type="match status" value="1"/>
</dbReference>
<dbReference type="Pfam" id="PF00856">
    <property type="entry name" value="SET"/>
    <property type="match status" value="1"/>
</dbReference>
<evidence type="ECO:0000256" key="5">
    <source>
        <dbReference type="ARBA" id="ARBA00022679"/>
    </source>
</evidence>
<comment type="caution">
    <text evidence="21">The sequence shown here is derived from an EMBL/GenBank/DDBJ whole genome shotgun (WGS) entry which is preliminary data.</text>
</comment>
<dbReference type="PROSITE" id="PS50280">
    <property type="entry name" value="SET"/>
    <property type="match status" value="1"/>
</dbReference>
<dbReference type="EMBL" id="NCKU01002484">
    <property type="protein sequence ID" value="RWS09480.1"/>
    <property type="molecule type" value="Genomic_DNA"/>
</dbReference>
<dbReference type="InterPro" id="IPR046341">
    <property type="entry name" value="SET_dom_sf"/>
</dbReference>
<evidence type="ECO:0000256" key="12">
    <source>
        <dbReference type="ARBA" id="ARBA00093423"/>
    </source>
</evidence>
<evidence type="ECO:0000256" key="16">
    <source>
        <dbReference type="PROSITE-ProRule" id="PRU00339"/>
    </source>
</evidence>
<evidence type="ECO:0000256" key="8">
    <source>
        <dbReference type="ARBA" id="ARBA00022771"/>
    </source>
</evidence>
<keyword evidence="9" id="KW-0862">Zinc</keyword>
<dbReference type="GO" id="GO:0032259">
    <property type="term" value="P:methylation"/>
    <property type="evidence" value="ECO:0007669"/>
    <property type="project" value="UniProtKB-KW"/>
</dbReference>
<evidence type="ECO:0000256" key="3">
    <source>
        <dbReference type="ARBA" id="ARBA00022490"/>
    </source>
</evidence>
<name>A0A3S3NUL1_9ACAR</name>
<dbReference type="InterPro" id="IPR019734">
    <property type="entry name" value="TPR_rpt"/>
</dbReference>
<dbReference type="OrthoDB" id="62495at2759"/>
<evidence type="ECO:0000256" key="6">
    <source>
        <dbReference type="ARBA" id="ARBA00022691"/>
    </source>
</evidence>
<keyword evidence="7" id="KW-0479">Metal-binding</keyword>
<gene>
    <name evidence="19" type="ORF">B4U79_07230</name>
    <name evidence="20" type="ORF">B4U79_16322</name>
    <name evidence="21" type="ORF">B4U79_17688</name>
</gene>
<dbReference type="InterPro" id="IPR052097">
    <property type="entry name" value="SET-MYND_domain_protein"/>
</dbReference>
<reference evidence="21 22" key="1">
    <citation type="journal article" date="2018" name="Gigascience">
        <title>Genomes of trombidid mites reveal novel predicted allergens and laterally-transferred genes associated with secondary metabolism.</title>
        <authorList>
            <person name="Dong X."/>
            <person name="Chaisiri K."/>
            <person name="Xia D."/>
            <person name="Armstrong S.D."/>
            <person name="Fang Y."/>
            <person name="Donnelly M.J."/>
            <person name="Kadowaki T."/>
            <person name="McGarry J.W."/>
            <person name="Darby A.C."/>
            <person name="Makepeace B.L."/>
        </authorList>
    </citation>
    <scope>NUCLEOTIDE SEQUENCE [LARGE SCALE GENOMIC DNA]</scope>
    <source>
        <strain evidence="21">UoL-WK</strain>
    </source>
</reference>
<keyword evidence="4" id="KW-0489">Methyltransferase</keyword>
<evidence type="ECO:0000256" key="14">
    <source>
        <dbReference type="ARBA" id="ARBA00093680"/>
    </source>
</evidence>